<dbReference type="RefSeq" id="WP_169276145.1">
    <property type="nucleotide sequence ID" value="NZ_JAAIIH010000015.1"/>
</dbReference>
<gene>
    <name evidence="6" type="ORF">G1C96_1645</name>
</gene>
<keyword evidence="7" id="KW-1185">Reference proteome</keyword>
<organism evidence="6 7">
    <name type="scientific">Bifidobacterium moraviense</name>
    <dbReference type="NCBI Taxonomy" id="2675323"/>
    <lineage>
        <taxon>Bacteria</taxon>
        <taxon>Bacillati</taxon>
        <taxon>Actinomycetota</taxon>
        <taxon>Actinomycetes</taxon>
        <taxon>Bifidobacteriales</taxon>
        <taxon>Bifidobacteriaceae</taxon>
        <taxon>Bifidobacterium</taxon>
    </lineage>
</organism>
<dbReference type="GO" id="GO:0015768">
    <property type="term" value="P:maltose transport"/>
    <property type="evidence" value="ECO:0007669"/>
    <property type="project" value="TreeGrafter"/>
</dbReference>
<dbReference type="PANTHER" id="PTHR30061">
    <property type="entry name" value="MALTOSE-BINDING PERIPLASMIC PROTEIN"/>
    <property type="match status" value="1"/>
</dbReference>
<dbReference type="PANTHER" id="PTHR30061:SF50">
    <property type="entry name" value="MALTOSE_MALTODEXTRIN-BINDING PERIPLASMIC PROTEIN"/>
    <property type="match status" value="1"/>
</dbReference>
<dbReference type="Gene3D" id="3.40.190.10">
    <property type="entry name" value="Periplasmic binding protein-like II"/>
    <property type="match status" value="2"/>
</dbReference>
<sequence length="420" mass="43898">MKINMKKVIGLAAAVAMLTPLAACGSDGGSNAASNGTSASGTTEVALKVWAPQADQTAESGDSWLATVEKSFEKAHPEYKITWTNDVVGEDDAAKTVKQDAASAADVYMFGNDQLGTLIESKAIGQLGTDAEKRVKEQSDAATLQSVTFTDGKLYGVPYTGNTWFMYYNKSKFSADDVKSLDAMLAKGKVAFQIGGPWYYTSFYTGAGAKFFGSDGMTASEGIKLGDKAADVTKYLADLANNPNFVVDDGTTGIAGLQNGSVDAYFDGTWNASKAKAALGDNYAAAPAPSFTVNGESIQMTPFSGSKAAAYNPNSKNAKAAAQFAAFLGSTESQKSHYTMSGVTPSDKSLASTATDPASKAQMDTIANIAVTQPTISAMNNFWDPATTFGNGLKNKDVTPSNAAEKVAEFQAQLDAAQKK</sequence>
<dbReference type="Proteomes" id="UP000588277">
    <property type="component" value="Unassembled WGS sequence"/>
</dbReference>
<comment type="similarity">
    <text evidence="1">Belongs to the bacterial solute-binding protein 1 family.</text>
</comment>
<dbReference type="GO" id="GO:1901982">
    <property type="term" value="F:maltose binding"/>
    <property type="evidence" value="ECO:0007669"/>
    <property type="project" value="TreeGrafter"/>
</dbReference>
<evidence type="ECO:0000256" key="2">
    <source>
        <dbReference type="ARBA" id="ARBA00022448"/>
    </source>
</evidence>
<accession>A0A7Y0F2Z0</accession>
<dbReference type="EMBL" id="JAAIIH010000015">
    <property type="protein sequence ID" value="NMN01062.1"/>
    <property type="molecule type" value="Genomic_DNA"/>
</dbReference>
<dbReference type="InterPro" id="IPR006059">
    <property type="entry name" value="SBP"/>
</dbReference>
<feature type="region of interest" description="Disordered" evidence="4">
    <location>
        <begin position="338"/>
        <end position="357"/>
    </location>
</feature>
<proteinExistence type="inferred from homology"/>
<keyword evidence="3 5" id="KW-0732">Signal</keyword>
<comment type="caution">
    <text evidence="6">The sequence shown here is derived from an EMBL/GenBank/DDBJ whole genome shotgun (WGS) entry which is preliminary data.</text>
</comment>
<evidence type="ECO:0000256" key="4">
    <source>
        <dbReference type="SAM" id="MobiDB-lite"/>
    </source>
</evidence>
<evidence type="ECO:0000256" key="1">
    <source>
        <dbReference type="ARBA" id="ARBA00008520"/>
    </source>
</evidence>
<evidence type="ECO:0000313" key="6">
    <source>
        <dbReference type="EMBL" id="NMN01062.1"/>
    </source>
</evidence>
<dbReference type="GO" id="GO:0055052">
    <property type="term" value="C:ATP-binding cassette (ABC) transporter complex, substrate-binding subunit-containing"/>
    <property type="evidence" value="ECO:0007669"/>
    <property type="project" value="TreeGrafter"/>
</dbReference>
<name>A0A7Y0F2Z0_9BIFI</name>
<feature type="chain" id="PRO_5039073202" evidence="5">
    <location>
        <begin position="26"/>
        <end position="420"/>
    </location>
</feature>
<dbReference type="SUPFAM" id="SSF53850">
    <property type="entry name" value="Periplasmic binding protein-like II"/>
    <property type="match status" value="1"/>
</dbReference>
<feature type="signal peptide" evidence="5">
    <location>
        <begin position="1"/>
        <end position="25"/>
    </location>
</feature>
<dbReference type="AlphaFoldDB" id="A0A7Y0F2Z0"/>
<keyword evidence="2" id="KW-0813">Transport</keyword>
<evidence type="ECO:0000256" key="3">
    <source>
        <dbReference type="ARBA" id="ARBA00022729"/>
    </source>
</evidence>
<protein>
    <submittedName>
        <fullName evidence="6">ABC transporter substrate-binding protein</fullName>
    </submittedName>
</protein>
<dbReference type="Pfam" id="PF13416">
    <property type="entry name" value="SBP_bac_8"/>
    <property type="match status" value="1"/>
</dbReference>
<reference evidence="6 7" key="1">
    <citation type="submission" date="2020-02" db="EMBL/GenBank/DDBJ databases">
        <title>Characterization of phylogenetic diversity of novel bifidobacterial species isolated in Czech ZOOs.</title>
        <authorList>
            <person name="Lugli G.A."/>
            <person name="Vera N.B."/>
            <person name="Ventura M."/>
        </authorList>
    </citation>
    <scope>NUCLEOTIDE SEQUENCE [LARGE SCALE GENOMIC DNA]</scope>
    <source>
        <strain evidence="6 7">DSM 109958</strain>
    </source>
</reference>
<evidence type="ECO:0000256" key="5">
    <source>
        <dbReference type="SAM" id="SignalP"/>
    </source>
</evidence>
<evidence type="ECO:0000313" key="7">
    <source>
        <dbReference type="Proteomes" id="UP000588277"/>
    </source>
</evidence>
<dbReference type="GO" id="GO:0042956">
    <property type="term" value="P:maltodextrin transmembrane transport"/>
    <property type="evidence" value="ECO:0007669"/>
    <property type="project" value="TreeGrafter"/>
</dbReference>
<feature type="compositionally biased region" description="Polar residues" evidence="4">
    <location>
        <begin position="338"/>
        <end position="356"/>
    </location>
</feature>